<dbReference type="SUPFAM" id="SSF159800">
    <property type="entry name" value="PrpR receptor domain-like"/>
    <property type="match status" value="1"/>
</dbReference>
<dbReference type="Pfam" id="PF25601">
    <property type="entry name" value="AAA_lid_14"/>
    <property type="match status" value="1"/>
</dbReference>
<sequence>MSKIAFIAPDKQLFLQGKKIIHELGLDHKFDLYLARLKRGIGLAEKLQNEDVDVIVCRGGTAQLIIESNVRVPVVEIPITGQDLAQVFYESKKITGLPHPKVAILAYRNMVNDIEVLSNILAIELAIYPLKTIDDIPSKIAEVAVTDASIVVGGIKTILLARKKGLKTHLIRSGDFSIRTALLEAQKIALGRKIEKERAQEFKALVDYSLEGIISINQESVIKVFNPTAERLLNRNAKEMLGQKIDSVLTFINVEACLQAGQQSIGQVLHLGTIWITLNITPIIVDQLILGAIIAFQDVTRIQEMEARIRNEVTAKKFAAKYHFTDILGVSPQIIETKRIAQEMSLIDATVLISGESGTGKELFAQSIHNKSRRKNGPFVAINCAALPQNLLESELFGYVEGAFTGATKKGKPGLFEMAHGGTIFLDEISEMDKYGQSRLLRVLQEKQVMRLGDDKYIPVDMRIIAATNKNLMGLIKEGHFRQDLFYRLKVLTMNLPPLRNRNNDIQHLAHHFLEYYNQQHLKQLEITPTGYDYLAEYFWPGNVRELKFFIERLVVIANEKVITERVIQKYWHDRESEPGLTNITTDTSPSSEEDQIISALAQCSSNITHAAKSLGMDRSTLYRKLKTYKIEVKKTY</sequence>
<evidence type="ECO:0000259" key="6">
    <source>
        <dbReference type="PROSITE" id="PS50112"/>
    </source>
</evidence>
<dbReference type="InterPro" id="IPR009057">
    <property type="entry name" value="Homeodomain-like_sf"/>
</dbReference>
<dbReference type="RefSeq" id="WP_094607804.1">
    <property type="nucleotide sequence ID" value="NZ_CP155573.1"/>
</dbReference>
<evidence type="ECO:0000313" key="7">
    <source>
        <dbReference type="EMBL" id="XFO69427.1"/>
    </source>
</evidence>
<dbReference type="InterPro" id="IPR002078">
    <property type="entry name" value="Sigma_54_int"/>
</dbReference>
<dbReference type="NCBIfam" id="TIGR00229">
    <property type="entry name" value="sensory_box"/>
    <property type="match status" value="1"/>
</dbReference>
<proteinExistence type="predicted"/>
<dbReference type="Gene3D" id="3.30.450.20">
    <property type="entry name" value="PAS domain"/>
    <property type="match status" value="1"/>
</dbReference>
<dbReference type="Gene3D" id="3.40.50.10660">
    <property type="entry name" value="PrpR receptor domain-like"/>
    <property type="match status" value="1"/>
</dbReference>
<evidence type="ECO:0000256" key="2">
    <source>
        <dbReference type="ARBA" id="ARBA00022840"/>
    </source>
</evidence>
<dbReference type="PROSITE" id="PS00675">
    <property type="entry name" value="SIGMA54_INTERACT_1"/>
    <property type="match status" value="1"/>
</dbReference>
<dbReference type="Pfam" id="PF00158">
    <property type="entry name" value="Sigma54_activat"/>
    <property type="match status" value="1"/>
</dbReference>
<evidence type="ECO:0000313" key="8">
    <source>
        <dbReference type="Proteomes" id="UP000216752"/>
    </source>
</evidence>
<dbReference type="SUPFAM" id="SSF46689">
    <property type="entry name" value="Homeodomain-like"/>
    <property type="match status" value="1"/>
</dbReference>
<keyword evidence="1" id="KW-0547">Nucleotide-binding</keyword>
<dbReference type="InterPro" id="IPR027417">
    <property type="entry name" value="P-loop_NTPase"/>
</dbReference>
<dbReference type="PROSITE" id="PS00676">
    <property type="entry name" value="SIGMA54_INTERACT_2"/>
    <property type="match status" value="1"/>
</dbReference>
<dbReference type="InterPro" id="IPR003593">
    <property type="entry name" value="AAA+_ATPase"/>
</dbReference>
<dbReference type="Gene3D" id="3.40.50.2300">
    <property type="match status" value="1"/>
</dbReference>
<protein>
    <submittedName>
        <fullName evidence="7">Anaerobic nitric oxide reductase transcription regulator NorR</fullName>
    </submittedName>
</protein>
<organism evidence="7 8">
    <name type="scientific">Sporomusa silvacetica DSM 10669</name>
    <dbReference type="NCBI Taxonomy" id="1123289"/>
    <lineage>
        <taxon>Bacteria</taxon>
        <taxon>Bacillati</taxon>
        <taxon>Bacillota</taxon>
        <taxon>Negativicutes</taxon>
        <taxon>Selenomonadales</taxon>
        <taxon>Sporomusaceae</taxon>
        <taxon>Sporomusa</taxon>
    </lineage>
</organism>
<keyword evidence="8" id="KW-1185">Reference proteome</keyword>
<dbReference type="SUPFAM" id="SSF55785">
    <property type="entry name" value="PYP-like sensor domain (PAS domain)"/>
    <property type="match status" value="1"/>
</dbReference>
<evidence type="ECO:0000259" key="5">
    <source>
        <dbReference type="PROSITE" id="PS50045"/>
    </source>
</evidence>
<evidence type="ECO:0000256" key="1">
    <source>
        <dbReference type="ARBA" id="ARBA00022741"/>
    </source>
</evidence>
<dbReference type="PROSITE" id="PS50112">
    <property type="entry name" value="PAS"/>
    <property type="match status" value="1"/>
</dbReference>
<keyword evidence="4" id="KW-0804">Transcription</keyword>
<feature type="domain" description="PAS" evidence="6">
    <location>
        <begin position="198"/>
        <end position="255"/>
    </location>
</feature>
<dbReference type="PRINTS" id="PR01590">
    <property type="entry name" value="HTHFIS"/>
</dbReference>
<dbReference type="Pfam" id="PF02954">
    <property type="entry name" value="HTH_8"/>
    <property type="match status" value="1"/>
</dbReference>
<name>A0ABZ3IUT3_9FIRM</name>
<dbReference type="PROSITE" id="PS50045">
    <property type="entry name" value="SIGMA54_INTERACT_4"/>
    <property type="match status" value="1"/>
</dbReference>
<dbReference type="Gene3D" id="1.10.10.60">
    <property type="entry name" value="Homeodomain-like"/>
    <property type="match status" value="1"/>
</dbReference>
<dbReference type="SUPFAM" id="SSF52540">
    <property type="entry name" value="P-loop containing nucleoside triphosphate hydrolases"/>
    <property type="match status" value="1"/>
</dbReference>
<dbReference type="Proteomes" id="UP000216752">
    <property type="component" value="Chromosome"/>
</dbReference>
<dbReference type="CDD" id="cd00009">
    <property type="entry name" value="AAA"/>
    <property type="match status" value="1"/>
</dbReference>
<accession>A0ABZ3IUT3</accession>
<evidence type="ECO:0000256" key="3">
    <source>
        <dbReference type="ARBA" id="ARBA00023015"/>
    </source>
</evidence>
<keyword evidence="3" id="KW-0805">Transcription regulation</keyword>
<dbReference type="CDD" id="cd00130">
    <property type="entry name" value="PAS"/>
    <property type="match status" value="1"/>
</dbReference>
<dbReference type="Gene3D" id="1.10.8.60">
    <property type="match status" value="1"/>
</dbReference>
<feature type="domain" description="Sigma-54 factor interaction" evidence="5">
    <location>
        <begin position="327"/>
        <end position="556"/>
    </location>
</feature>
<dbReference type="Pfam" id="PF06506">
    <property type="entry name" value="PrpR_N"/>
    <property type="match status" value="1"/>
</dbReference>
<dbReference type="PANTHER" id="PTHR32071:SF57">
    <property type="entry name" value="C4-DICARBOXYLATE TRANSPORT TRANSCRIPTIONAL REGULATORY PROTEIN DCTD"/>
    <property type="match status" value="1"/>
</dbReference>
<dbReference type="PANTHER" id="PTHR32071">
    <property type="entry name" value="TRANSCRIPTIONAL REGULATORY PROTEIN"/>
    <property type="match status" value="1"/>
</dbReference>
<dbReference type="InterPro" id="IPR010524">
    <property type="entry name" value="Sig_transdc_resp-reg_PrpR_N"/>
</dbReference>
<gene>
    <name evidence="7" type="primary">norR_19</name>
    <name evidence="7" type="ORF">SPSIL_056610</name>
</gene>
<dbReference type="InterPro" id="IPR035965">
    <property type="entry name" value="PAS-like_dom_sf"/>
</dbReference>
<dbReference type="EMBL" id="CP155573">
    <property type="protein sequence ID" value="XFO69427.1"/>
    <property type="molecule type" value="Genomic_DNA"/>
</dbReference>
<dbReference type="InterPro" id="IPR025943">
    <property type="entry name" value="Sigma_54_int_dom_ATP-bd_2"/>
</dbReference>
<dbReference type="InterPro" id="IPR025662">
    <property type="entry name" value="Sigma_54_int_dom_ATP-bd_1"/>
</dbReference>
<dbReference type="Gene3D" id="3.40.50.300">
    <property type="entry name" value="P-loop containing nucleotide triphosphate hydrolases"/>
    <property type="match status" value="1"/>
</dbReference>
<dbReference type="InterPro" id="IPR002197">
    <property type="entry name" value="HTH_Fis"/>
</dbReference>
<reference evidence="7" key="1">
    <citation type="submission" date="2024-05" db="EMBL/GenBank/DDBJ databases">
        <title>Isolation and characterization of Sporomusa carbonis sp. nov., a carboxydotrophic hydrogenogen in the genus of Sporomusa isolated from a charcoal burning pile.</title>
        <authorList>
            <person name="Boeer T."/>
            <person name="Rosenbaum F."/>
            <person name="Eysell L."/>
            <person name="Mueller V."/>
            <person name="Daniel R."/>
            <person name="Poehlein A."/>
        </authorList>
    </citation>
    <scope>NUCLEOTIDE SEQUENCE [LARGE SCALE GENOMIC DNA]</scope>
    <source>
        <strain evidence="7">DSM 10669</strain>
    </source>
</reference>
<dbReference type="InterPro" id="IPR058031">
    <property type="entry name" value="AAA_lid_NorR"/>
</dbReference>
<keyword evidence="2" id="KW-0067">ATP-binding</keyword>
<dbReference type="SMART" id="SM00382">
    <property type="entry name" value="AAA"/>
    <property type="match status" value="1"/>
</dbReference>
<dbReference type="SMART" id="SM00091">
    <property type="entry name" value="PAS"/>
    <property type="match status" value="1"/>
</dbReference>
<evidence type="ECO:0000256" key="4">
    <source>
        <dbReference type="ARBA" id="ARBA00023163"/>
    </source>
</evidence>
<dbReference type="InterPro" id="IPR000014">
    <property type="entry name" value="PAS"/>
</dbReference>